<reference evidence="1 2" key="1">
    <citation type="submission" date="2020-03" db="EMBL/GenBank/DDBJ databases">
        <title>WGS of actinomycetes isolated from Thailand.</title>
        <authorList>
            <person name="Thawai C."/>
        </authorList>
    </citation>
    <scope>NUCLEOTIDE SEQUENCE [LARGE SCALE GENOMIC DNA]</scope>
    <source>
        <strain evidence="1 2">FMUSA5-5</strain>
    </source>
</reference>
<protein>
    <submittedName>
        <fullName evidence="1">Uncharacterized protein</fullName>
    </submittedName>
</protein>
<proteinExistence type="predicted"/>
<evidence type="ECO:0000313" key="1">
    <source>
        <dbReference type="EMBL" id="NJP90414.1"/>
    </source>
</evidence>
<evidence type="ECO:0000313" key="2">
    <source>
        <dbReference type="Proteomes" id="UP000696294"/>
    </source>
</evidence>
<name>A0ABX1AXV0_9ACTN</name>
<comment type="caution">
    <text evidence="1">The sequence shown here is derived from an EMBL/GenBank/DDBJ whole genome shotgun (WGS) entry which is preliminary data.</text>
</comment>
<sequence>MSDYADIDDVFPDPAGLIWMKGIAADQALRDIGADPSGEVVNADWSRVQATLWDSYEDDENDENDENEDHEASGRTALLAVEGDGAVLIEPMSCWGADTALLRRLTASGGEALSLSWTVNLHVSVTFAARGEILATFDPMELSAATGDAPDAVATWLDSLPVSAAEWHGNGKAAAFALGERLSGIRVDSAWLARRHRLVIPSDSTSPPALFLDKQMRALAAADPRIGALAAAPGPDKLPEIVRMAVDLALRTTGLDGDIVAEALDLLATGERGTRAAAARERLRRLHATLRQEAQAAYEHSGATGFAVPGHDTEVGRLMLRQEAVETLLHALDPDLEKAASSALSRAAATRLSHENGDYLRHRTLTAIQYYIVRGENWL</sequence>
<dbReference type="InterPro" id="IPR045592">
    <property type="entry name" value="DUF6461"/>
</dbReference>
<keyword evidence="2" id="KW-1185">Reference proteome</keyword>
<gene>
    <name evidence="1" type="ORF">HCN51_13280</name>
</gene>
<dbReference type="Proteomes" id="UP000696294">
    <property type="component" value="Unassembled WGS sequence"/>
</dbReference>
<dbReference type="RefSeq" id="WP_168009967.1">
    <property type="nucleotide sequence ID" value="NZ_JAATEP010000008.1"/>
</dbReference>
<dbReference type="Pfam" id="PF20062">
    <property type="entry name" value="DUF6461"/>
    <property type="match status" value="1"/>
</dbReference>
<organism evidence="1 2">
    <name type="scientific">Nonomuraea composti</name>
    <dbReference type="NCBI Taxonomy" id="2720023"/>
    <lineage>
        <taxon>Bacteria</taxon>
        <taxon>Bacillati</taxon>
        <taxon>Actinomycetota</taxon>
        <taxon>Actinomycetes</taxon>
        <taxon>Streptosporangiales</taxon>
        <taxon>Streptosporangiaceae</taxon>
        <taxon>Nonomuraea</taxon>
    </lineage>
</organism>
<accession>A0ABX1AXV0</accession>
<dbReference type="EMBL" id="JAATEP010000008">
    <property type="protein sequence ID" value="NJP90414.1"/>
    <property type="molecule type" value="Genomic_DNA"/>
</dbReference>